<accession>E7QV81</accession>
<evidence type="ECO:0000313" key="5">
    <source>
        <dbReference type="Proteomes" id="UP000184203"/>
    </source>
</evidence>
<reference evidence="5" key="2">
    <citation type="submission" date="2016-11" db="EMBL/GenBank/DDBJ databases">
        <authorList>
            <person name="Varghese N."/>
            <person name="Submissions S."/>
        </authorList>
    </citation>
    <scope>NUCLEOTIDE SEQUENCE [LARGE SCALE GENOMIC DNA]</scope>
    <source>
        <strain evidence="5">DX253</strain>
    </source>
</reference>
<organism evidence="2 4">
    <name type="scientific">Haladaptatus paucihalophilus DX253</name>
    <dbReference type="NCBI Taxonomy" id="797209"/>
    <lineage>
        <taxon>Archaea</taxon>
        <taxon>Methanobacteriati</taxon>
        <taxon>Methanobacteriota</taxon>
        <taxon>Stenosarchaea group</taxon>
        <taxon>Halobacteria</taxon>
        <taxon>Halobacteriales</taxon>
        <taxon>Haladaptataceae</taxon>
        <taxon>Haladaptatus</taxon>
    </lineage>
</organism>
<dbReference type="EMBL" id="FRAN01000005">
    <property type="protein sequence ID" value="SHL23396.1"/>
    <property type="molecule type" value="Genomic_DNA"/>
</dbReference>
<feature type="transmembrane region" description="Helical" evidence="1">
    <location>
        <begin position="6"/>
        <end position="25"/>
    </location>
</feature>
<evidence type="ECO:0000256" key="1">
    <source>
        <dbReference type="SAM" id="Phobius"/>
    </source>
</evidence>
<keyword evidence="1" id="KW-0812">Transmembrane</keyword>
<reference evidence="2 4" key="1">
    <citation type="journal article" date="2014" name="ISME J.">
        <title>Trehalose/2-sulfotrehalose biosynthesis and glycine-betaine uptake are widely spread mechanisms for osmoadaptation in the Halobacteriales.</title>
        <authorList>
            <person name="Youssef N.H."/>
            <person name="Savage-Ashlock K.N."/>
            <person name="McCully A.L."/>
            <person name="Luedtke B."/>
            <person name="Shaw E.I."/>
            <person name="Hoff W.D."/>
            <person name="Elshahed M.S."/>
        </authorList>
    </citation>
    <scope>NUCLEOTIDE SEQUENCE [LARGE SCALE GENOMIC DNA]</scope>
    <source>
        <strain evidence="2 4">DX253</strain>
    </source>
</reference>
<proteinExistence type="predicted"/>
<keyword evidence="5" id="KW-1185">Reference proteome</keyword>
<evidence type="ECO:0000313" key="2">
    <source>
        <dbReference type="EMBL" id="EFW91599.1"/>
    </source>
</evidence>
<dbReference type="EMBL" id="AEMG01000013">
    <property type="protein sequence ID" value="EFW91599.1"/>
    <property type="molecule type" value="Genomic_DNA"/>
</dbReference>
<gene>
    <name evidence="3" type="ORF">SAMN05444342_3365</name>
    <name evidence="2" type="ORF">ZOD2009_13586</name>
</gene>
<keyword evidence="1" id="KW-0472">Membrane</keyword>
<dbReference type="GeneID" id="300003841"/>
<evidence type="ECO:0000313" key="3">
    <source>
        <dbReference type="EMBL" id="SHL23396.1"/>
    </source>
</evidence>
<dbReference type="Proteomes" id="UP000003751">
    <property type="component" value="Unassembled WGS sequence"/>
</dbReference>
<keyword evidence="1" id="KW-1133">Transmembrane helix</keyword>
<sequence length="53" mass="5976">MTLGVFLLVELGIAIVFLSVGIALISRCRADDEWQPRGLVDMERDAGIDEEWR</sequence>
<dbReference type="PATRIC" id="fig|797209.4.peg.2674"/>
<dbReference type="Proteomes" id="UP000184203">
    <property type="component" value="Unassembled WGS sequence"/>
</dbReference>
<name>E7QV81_HALPU</name>
<dbReference type="AlphaFoldDB" id="E7QV81"/>
<dbReference type="RefSeq" id="WP_007980666.1">
    <property type="nucleotide sequence ID" value="NZ_AEMG01000013.1"/>
</dbReference>
<reference evidence="3" key="3">
    <citation type="submission" date="2016-11" db="EMBL/GenBank/DDBJ databases">
        <authorList>
            <person name="Jaros S."/>
            <person name="Januszkiewicz K."/>
            <person name="Wedrychowicz H."/>
        </authorList>
    </citation>
    <scope>NUCLEOTIDE SEQUENCE [LARGE SCALE GENOMIC DNA]</scope>
    <source>
        <strain evidence="3">DX253</strain>
    </source>
</reference>
<protein>
    <submittedName>
        <fullName evidence="2">Uncharacterized protein</fullName>
    </submittedName>
</protein>
<evidence type="ECO:0000313" key="4">
    <source>
        <dbReference type="Proteomes" id="UP000003751"/>
    </source>
</evidence>
<dbReference type="OrthoDB" id="376347at2157"/>